<dbReference type="InterPro" id="IPR048595">
    <property type="entry name" value="KCTD1-15-like_C"/>
</dbReference>
<dbReference type="Pfam" id="PF02214">
    <property type="entry name" value="BTB_2"/>
    <property type="match status" value="1"/>
</dbReference>
<dbReference type="AlphaFoldDB" id="A0A8D8WHH9"/>
<dbReference type="EMBL" id="HBUF01068421">
    <property type="protein sequence ID" value="CAG6628647.1"/>
    <property type="molecule type" value="Transcribed_RNA"/>
</dbReference>
<dbReference type="EMBL" id="HBUF01068422">
    <property type="protein sequence ID" value="CAG6628648.1"/>
    <property type="molecule type" value="Transcribed_RNA"/>
</dbReference>
<dbReference type="PANTHER" id="PTHR14499">
    <property type="entry name" value="POTASSIUM CHANNEL TETRAMERIZATION DOMAIN-CONTAINING"/>
    <property type="match status" value="1"/>
</dbReference>
<accession>A0A8D8WHH9</accession>
<dbReference type="InterPro" id="IPR003131">
    <property type="entry name" value="T1-type_BTB"/>
</dbReference>
<proteinExistence type="predicted"/>
<reference evidence="3" key="1">
    <citation type="submission" date="2021-05" db="EMBL/GenBank/DDBJ databases">
        <authorList>
            <person name="Alioto T."/>
            <person name="Alioto T."/>
            <person name="Gomez Garrido J."/>
        </authorList>
    </citation>
    <scope>NUCLEOTIDE SEQUENCE</scope>
</reference>
<feature type="compositionally biased region" description="Low complexity" evidence="1">
    <location>
        <begin position="187"/>
        <end position="199"/>
    </location>
</feature>
<dbReference type="CDD" id="cd18361">
    <property type="entry name" value="BTB_POZ_KCTD1-like"/>
    <property type="match status" value="1"/>
</dbReference>
<dbReference type="FunFam" id="3.30.710.10:FF:000003">
    <property type="entry name" value="BTB/POZ domain-containing protein KCTD6 isoform X2"/>
    <property type="match status" value="1"/>
</dbReference>
<protein>
    <submittedName>
        <fullName evidence="3">BTB/POZ domain-containing protein kctd15-like</fullName>
    </submittedName>
</protein>
<dbReference type="EMBL" id="HBUF01374675">
    <property type="protein sequence ID" value="CAG6727731.1"/>
    <property type="molecule type" value="Transcribed_RNA"/>
</dbReference>
<feature type="region of interest" description="Disordered" evidence="1">
    <location>
        <begin position="22"/>
        <end position="48"/>
    </location>
</feature>
<sequence>MAENDIKPKDLTSNRILYPATQIKMSNSPATSPTMSNSSSPTPTPPAPLAFNHKITGIPCVAAASRYTAPVHIDVGGTIYTSSLETLTKYPDSRLAKLFNGSIPIVLDSLKQHYFIDRDGGMFRHILNFMRNSRLLIPDDFTDVDLLLEEAKYFDIAPMIKQLEQFKKEKAVLRNMHKASPPPPSNTPNNAASPLSSSNKSVRRKVEGSSNEENNNTEECSNSHRGDSKLSHQYECIALHIMPDLGERIMLSGDRCVLDELFPETNQVLLDVRSNVTWNQNDNRTQHVIRFPLNGYCKINSIQAITKLLNASFKIIASNGGGVEGQQFSEYLFVRKIQ</sequence>
<name>A0A8D8WHH9_9HEMI</name>
<organism evidence="3">
    <name type="scientific">Cacopsylla melanoneura</name>
    <dbReference type="NCBI Taxonomy" id="428564"/>
    <lineage>
        <taxon>Eukaryota</taxon>
        <taxon>Metazoa</taxon>
        <taxon>Ecdysozoa</taxon>
        <taxon>Arthropoda</taxon>
        <taxon>Hexapoda</taxon>
        <taxon>Insecta</taxon>
        <taxon>Pterygota</taxon>
        <taxon>Neoptera</taxon>
        <taxon>Paraneoptera</taxon>
        <taxon>Hemiptera</taxon>
        <taxon>Sternorrhyncha</taxon>
        <taxon>Psylloidea</taxon>
        <taxon>Psyllidae</taxon>
        <taxon>Psyllinae</taxon>
        <taxon>Cacopsylla</taxon>
    </lineage>
</organism>
<feature type="compositionally biased region" description="Low complexity" evidence="1">
    <location>
        <begin position="25"/>
        <end position="41"/>
    </location>
</feature>
<feature type="compositionally biased region" description="Low complexity" evidence="1">
    <location>
        <begin position="208"/>
        <end position="220"/>
    </location>
</feature>
<dbReference type="Gene3D" id="3.30.710.10">
    <property type="entry name" value="Potassium Channel Kv1.1, Chain A"/>
    <property type="match status" value="1"/>
</dbReference>
<feature type="domain" description="BTB" evidence="2">
    <location>
        <begin position="69"/>
        <end position="171"/>
    </location>
</feature>
<dbReference type="InterPro" id="IPR011333">
    <property type="entry name" value="SKP1/BTB/POZ_sf"/>
</dbReference>
<dbReference type="SMART" id="SM00225">
    <property type="entry name" value="BTB"/>
    <property type="match status" value="1"/>
</dbReference>
<evidence type="ECO:0000259" key="2">
    <source>
        <dbReference type="SMART" id="SM00225"/>
    </source>
</evidence>
<dbReference type="GO" id="GO:0051260">
    <property type="term" value="P:protein homooligomerization"/>
    <property type="evidence" value="ECO:0007669"/>
    <property type="project" value="InterPro"/>
</dbReference>
<dbReference type="InterPro" id="IPR000210">
    <property type="entry name" value="BTB/POZ_dom"/>
</dbReference>
<dbReference type="Pfam" id="PF20871">
    <property type="entry name" value="KCTD1-15_CTD"/>
    <property type="match status" value="1"/>
</dbReference>
<dbReference type="EMBL" id="HBUF01197017">
    <property type="protein sequence ID" value="CAG6660448.1"/>
    <property type="molecule type" value="Transcribed_RNA"/>
</dbReference>
<dbReference type="SUPFAM" id="SSF54695">
    <property type="entry name" value="POZ domain"/>
    <property type="match status" value="1"/>
</dbReference>
<dbReference type="EMBL" id="HBUF01584343">
    <property type="protein sequence ID" value="CAG6771287.1"/>
    <property type="molecule type" value="Transcribed_RNA"/>
</dbReference>
<evidence type="ECO:0000313" key="3">
    <source>
        <dbReference type="EMBL" id="CAG6660448.1"/>
    </source>
</evidence>
<evidence type="ECO:0000256" key="1">
    <source>
        <dbReference type="SAM" id="MobiDB-lite"/>
    </source>
</evidence>
<dbReference type="EMBL" id="HBUF01374674">
    <property type="protein sequence ID" value="CAG6727730.1"/>
    <property type="molecule type" value="Transcribed_RNA"/>
</dbReference>
<dbReference type="PANTHER" id="PTHR14499:SF67">
    <property type="entry name" value="BTB_POZ DOMAIN-CONTAINING PROTEIN TIWAZ"/>
    <property type="match status" value="1"/>
</dbReference>
<dbReference type="EMBL" id="HBUF01197016">
    <property type="protein sequence ID" value="CAG6660447.1"/>
    <property type="molecule type" value="Transcribed_RNA"/>
</dbReference>
<dbReference type="EMBL" id="HBUF01584342">
    <property type="protein sequence ID" value="CAG6771286.1"/>
    <property type="molecule type" value="Transcribed_RNA"/>
</dbReference>
<feature type="region of interest" description="Disordered" evidence="1">
    <location>
        <begin position="176"/>
        <end position="227"/>
    </location>
</feature>